<sequence>MVNIEVQVSTPIRDAILCGNCPPVGNRKDNHLDPCVRALAMKMDNISKAVQIICTQLDERPKGFCSPTSQTATSKRRNRGRKHSSKKICQQEDLGIQVASMKRGWQLLFEWRKKLKGFGSVSLEKTLEEELLICGDLHYTHSLPYKFKMPTVDPYDGSYDPMDHLDNFYTL</sequence>
<keyword evidence="3" id="KW-1185">Reference proteome</keyword>
<accession>A0AAD3SAP1</accession>
<evidence type="ECO:0000313" key="3">
    <source>
        <dbReference type="Proteomes" id="UP001279734"/>
    </source>
</evidence>
<protein>
    <submittedName>
        <fullName evidence="2">Uncharacterized protein</fullName>
    </submittedName>
</protein>
<dbReference type="AlphaFoldDB" id="A0AAD3SAP1"/>
<proteinExistence type="predicted"/>
<dbReference type="Proteomes" id="UP001279734">
    <property type="component" value="Unassembled WGS sequence"/>
</dbReference>
<feature type="region of interest" description="Disordered" evidence="1">
    <location>
        <begin position="64"/>
        <end position="86"/>
    </location>
</feature>
<name>A0AAD3SAP1_NEPGR</name>
<comment type="caution">
    <text evidence="2">The sequence shown here is derived from an EMBL/GenBank/DDBJ whole genome shotgun (WGS) entry which is preliminary data.</text>
</comment>
<gene>
    <name evidence="2" type="ORF">Nepgr_009194</name>
</gene>
<evidence type="ECO:0000313" key="2">
    <source>
        <dbReference type="EMBL" id="GMH07354.1"/>
    </source>
</evidence>
<dbReference type="EMBL" id="BSYO01000007">
    <property type="protein sequence ID" value="GMH07354.1"/>
    <property type="molecule type" value="Genomic_DNA"/>
</dbReference>
<reference evidence="2" key="1">
    <citation type="submission" date="2023-05" db="EMBL/GenBank/DDBJ databases">
        <title>Nepenthes gracilis genome sequencing.</title>
        <authorList>
            <person name="Fukushima K."/>
        </authorList>
    </citation>
    <scope>NUCLEOTIDE SEQUENCE</scope>
    <source>
        <strain evidence="2">SING2019-196</strain>
    </source>
</reference>
<evidence type="ECO:0000256" key="1">
    <source>
        <dbReference type="SAM" id="MobiDB-lite"/>
    </source>
</evidence>
<organism evidence="2 3">
    <name type="scientific">Nepenthes gracilis</name>
    <name type="common">Slender pitcher plant</name>
    <dbReference type="NCBI Taxonomy" id="150966"/>
    <lineage>
        <taxon>Eukaryota</taxon>
        <taxon>Viridiplantae</taxon>
        <taxon>Streptophyta</taxon>
        <taxon>Embryophyta</taxon>
        <taxon>Tracheophyta</taxon>
        <taxon>Spermatophyta</taxon>
        <taxon>Magnoliopsida</taxon>
        <taxon>eudicotyledons</taxon>
        <taxon>Gunneridae</taxon>
        <taxon>Pentapetalae</taxon>
        <taxon>Caryophyllales</taxon>
        <taxon>Nepenthaceae</taxon>
        <taxon>Nepenthes</taxon>
    </lineage>
</organism>
<feature type="compositionally biased region" description="Basic residues" evidence="1">
    <location>
        <begin position="74"/>
        <end position="86"/>
    </location>
</feature>